<comment type="pathway">
    <text evidence="2 11">Cofactor biosynthesis; NAD(+) biosynthesis; deamido-NAD(+) from nicotinate D-ribonucleotide: step 1/1.</text>
</comment>
<dbReference type="AlphaFoldDB" id="A0A7V8REV9"/>
<keyword evidence="5 11" id="KW-0808">Transferase</keyword>
<dbReference type="GO" id="GO:0004515">
    <property type="term" value="F:nicotinate-nucleotide adenylyltransferase activity"/>
    <property type="evidence" value="ECO:0007669"/>
    <property type="project" value="UniProtKB-UniRule"/>
</dbReference>
<dbReference type="PANTHER" id="PTHR39321:SF3">
    <property type="entry name" value="PHOSPHOPANTETHEINE ADENYLYLTRANSFERASE"/>
    <property type="match status" value="1"/>
</dbReference>
<keyword evidence="9 11" id="KW-0520">NAD</keyword>
<evidence type="ECO:0000256" key="7">
    <source>
        <dbReference type="ARBA" id="ARBA00022741"/>
    </source>
</evidence>
<comment type="catalytic activity">
    <reaction evidence="10 11">
        <text>nicotinate beta-D-ribonucleotide + ATP + H(+) = deamido-NAD(+) + diphosphate</text>
        <dbReference type="Rhea" id="RHEA:22860"/>
        <dbReference type="ChEBI" id="CHEBI:15378"/>
        <dbReference type="ChEBI" id="CHEBI:30616"/>
        <dbReference type="ChEBI" id="CHEBI:33019"/>
        <dbReference type="ChEBI" id="CHEBI:57502"/>
        <dbReference type="ChEBI" id="CHEBI:58437"/>
        <dbReference type="EC" id="2.7.7.18"/>
    </reaction>
</comment>
<evidence type="ECO:0000256" key="10">
    <source>
        <dbReference type="ARBA" id="ARBA00048721"/>
    </source>
</evidence>
<name>A0A7V8REV9_9SPHN</name>
<feature type="domain" description="Cytidyltransferase-like" evidence="12">
    <location>
        <begin position="10"/>
        <end position="190"/>
    </location>
</feature>
<dbReference type="InterPro" id="IPR014729">
    <property type="entry name" value="Rossmann-like_a/b/a_fold"/>
</dbReference>
<gene>
    <name evidence="11" type="primary">nadD</name>
    <name evidence="13" type="ORF">FG486_12615</name>
</gene>
<evidence type="ECO:0000256" key="11">
    <source>
        <dbReference type="HAMAP-Rule" id="MF_00244"/>
    </source>
</evidence>
<dbReference type="HAMAP" id="MF_00244">
    <property type="entry name" value="NaMN_adenylyltr"/>
    <property type="match status" value="1"/>
</dbReference>
<sequence length="214" mass="24255">MKGRPVRTGLMGGSFNPAHRGHRAISLFAMEALGLDEIWWLVSPGNPLKDGAADMAPFKARLASARGMTRRSRIRATGIETELGTRYTVETLEKITARYPKRDFVWIMGADNLAGFHRWKHWRGIARQMPIAVVARPGYDGAAISGPAMAWFGHRVRPRSQARDWTRWSLPALVLMRFRPDPRSATALRRQDPDWFLDYADTIVRDAVTRQVFA</sequence>
<keyword evidence="4 11" id="KW-0662">Pyridine nucleotide biosynthesis</keyword>
<comment type="similarity">
    <text evidence="3 11">Belongs to the NadD family.</text>
</comment>
<evidence type="ECO:0000256" key="1">
    <source>
        <dbReference type="ARBA" id="ARBA00002324"/>
    </source>
</evidence>
<dbReference type="InterPro" id="IPR005248">
    <property type="entry name" value="NadD/NMNAT"/>
</dbReference>
<comment type="function">
    <text evidence="1 11">Catalyzes the reversible adenylation of nicotinate mononucleotide (NaMN) to nicotinic acid adenine dinucleotide (NaAD).</text>
</comment>
<dbReference type="UniPathway" id="UPA00253">
    <property type="reaction ID" value="UER00332"/>
</dbReference>
<evidence type="ECO:0000256" key="9">
    <source>
        <dbReference type="ARBA" id="ARBA00023027"/>
    </source>
</evidence>
<dbReference type="NCBIfam" id="NF000843">
    <property type="entry name" value="PRK00071.2-2"/>
    <property type="match status" value="1"/>
</dbReference>
<evidence type="ECO:0000259" key="12">
    <source>
        <dbReference type="Pfam" id="PF01467"/>
    </source>
</evidence>
<dbReference type="CDD" id="cd02165">
    <property type="entry name" value="NMNAT"/>
    <property type="match status" value="1"/>
</dbReference>
<evidence type="ECO:0000256" key="5">
    <source>
        <dbReference type="ARBA" id="ARBA00022679"/>
    </source>
</evidence>
<dbReference type="Pfam" id="PF01467">
    <property type="entry name" value="CTP_transf_like"/>
    <property type="match status" value="1"/>
</dbReference>
<reference evidence="13 14" key="1">
    <citation type="journal article" date="1994" name="Int. J. Syst. Bacteriol.">
        <title>Phylogenetic positions of novel aerobic, bacteriochlorophyll a-containing bacteria and description of Roseococcus thiosulfatophilus gen. nov., sp. nov., Erythromicrobium ramosum gen. nov., sp. nov., and Erythrobacter litoralis sp. nov.</title>
        <authorList>
            <person name="Yurkov V."/>
            <person name="Stackebrandt E."/>
            <person name="Holmes A."/>
            <person name="Fuerst J.A."/>
            <person name="Hugenholtz P."/>
            <person name="Golecki J."/>
            <person name="Gad'on N."/>
            <person name="Gorlenko V.M."/>
            <person name="Kompantseva E.I."/>
            <person name="Drews G."/>
        </authorList>
    </citation>
    <scope>NUCLEOTIDE SEQUENCE [LARGE SCALE GENOMIC DNA]</scope>
    <source>
        <strain evidence="13 14">KR-99</strain>
    </source>
</reference>
<keyword evidence="8 11" id="KW-0067">ATP-binding</keyword>
<evidence type="ECO:0000256" key="8">
    <source>
        <dbReference type="ARBA" id="ARBA00022840"/>
    </source>
</evidence>
<dbReference type="EC" id="2.7.7.18" evidence="11"/>
<dbReference type="Gene3D" id="3.40.50.620">
    <property type="entry name" value="HUPs"/>
    <property type="match status" value="1"/>
</dbReference>
<protein>
    <recommendedName>
        <fullName evidence="11">Probable nicotinate-nucleotide adenylyltransferase</fullName>
        <ecNumber evidence="11">2.7.7.18</ecNumber>
    </recommendedName>
    <alternativeName>
        <fullName evidence="11">Deamido-NAD(+) diphosphorylase</fullName>
    </alternativeName>
    <alternativeName>
        <fullName evidence="11">Deamido-NAD(+) pyrophosphorylase</fullName>
    </alternativeName>
    <alternativeName>
        <fullName evidence="11">Nicotinate mononucleotide adenylyltransferase</fullName>
        <shortName evidence="11">NaMN adenylyltransferase</shortName>
    </alternativeName>
</protein>
<keyword evidence="7 11" id="KW-0547">Nucleotide-binding</keyword>
<accession>A0A7V8REV9</accession>
<dbReference type="GO" id="GO:0005524">
    <property type="term" value="F:ATP binding"/>
    <property type="evidence" value="ECO:0007669"/>
    <property type="project" value="UniProtKB-KW"/>
</dbReference>
<dbReference type="EMBL" id="VDES01000002">
    <property type="protein sequence ID" value="MBA1375184.1"/>
    <property type="molecule type" value="Genomic_DNA"/>
</dbReference>
<keyword evidence="6 11" id="KW-0548">Nucleotidyltransferase</keyword>
<dbReference type="RefSeq" id="WP_181267762.1">
    <property type="nucleotide sequence ID" value="NZ_BAAAGB010000001.1"/>
</dbReference>
<dbReference type="Proteomes" id="UP000589292">
    <property type="component" value="Unassembled WGS sequence"/>
</dbReference>
<evidence type="ECO:0000256" key="2">
    <source>
        <dbReference type="ARBA" id="ARBA00005019"/>
    </source>
</evidence>
<proteinExistence type="inferred from homology"/>
<evidence type="ECO:0000256" key="6">
    <source>
        <dbReference type="ARBA" id="ARBA00022695"/>
    </source>
</evidence>
<dbReference type="InterPro" id="IPR004821">
    <property type="entry name" value="Cyt_trans-like"/>
</dbReference>
<dbReference type="SUPFAM" id="SSF52374">
    <property type="entry name" value="Nucleotidylyl transferase"/>
    <property type="match status" value="1"/>
</dbReference>
<evidence type="ECO:0000256" key="4">
    <source>
        <dbReference type="ARBA" id="ARBA00022642"/>
    </source>
</evidence>
<dbReference type="GO" id="GO:0009435">
    <property type="term" value="P:NAD+ biosynthetic process"/>
    <property type="evidence" value="ECO:0007669"/>
    <property type="project" value="UniProtKB-UniRule"/>
</dbReference>
<comment type="caution">
    <text evidence="13">The sequence shown here is derived from an EMBL/GenBank/DDBJ whole genome shotgun (WGS) entry which is preliminary data.</text>
</comment>
<organism evidence="13 14">
    <name type="scientific">Sphingomonas ursincola</name>
    <dbReference type="NCBI Taxonomy" id="56361"/>
    <lineage>
        <taxon>Bacteria</taxon>
        <taxon>Pseudomonadati</taxon>
        <taxon>Pseudomonadota</taxon>
        <taxon>Alphaproteobacteria</taxon>
        <taxon>Sphingomonadales</taxon>
        <taxon>Sphingomonadaceae</taxon>
        <taxon>Sphingomonas</taxon>
    </lineage>
</organism>
<evidence type="ECO:0000313" key="14">
    <source>
        <dbReference type="Proteomes" id="UP000589292"/>
    </source>
</evidence>
<evidence type="ECO:0000313" key="13">
    <source>
        <dbReference type="EMBL" id="MBA1375184.1"/>
    </source>
</evidence>
<evidence type="ECO:0000256" key="3">
    <source>
        <dbReference type="ARBA" id="ARBA00009014"/>
    </source>
</evidence>
<dbReference type="PANTHER" id="PTHR39321">
    <property type="entry name" value="NICOTINATE-NUCLEOTIDE ADENYLYLTRANSFERASE-RELATED"/>
    <property type="match status" value="1"/>
</dbReference>
<keyword evidence="14" id="KW-1185">Reference proteome</keyword>